<reference evidence="2" key="1">
    <citation type="submission" date="2022-11" db="UniProtKB">
        <authorList>
            <consortium name="WormBaseParasite"/>
        </authorList>
    </citation>
    <scope>IDENTIFICATION</scope>
</reference>
<dbReference type="WBParaSite" id="nRc.2.0.1.t21407-RA">
    <property type="protein sequence ID" value="nRc.2.0.1.t21407-RA"/>
    <property type="gene ID" value="nRc.2.0.1.g21407"/>
</dbReference>
<dbReference type="Proteomes" id="UP000887565">
    <property type="component" value="Unplaced"/>
</dbReference>
<accession>A0A915J4L5</accession>
<dbReference type="AlphaFoldDB" id="A0A915J4L5"/>
<evidence type="ECO:0000313" key="2">
    <source>
        <dbReference type="WBParaSite" id="nRc.2.0.1.t21407-RA"/>
    </source>
</evidence>
<name>A0A915J4L5_ROMCU</name>
<keyword evidence="1" id="KW-1185">Reference proteome</keyword>
<evidence type="ECO:0000313" key="1">
    <source>
        <dbReference type="Proteomes" id="UP000887565"/>
    </source>
</evidence>
<sequence>MSEFFCSPLFGGRFRRCDFQMSIELTALPQQILNFFCDPMNDTIVKGSYKIVSCVKLDHLQNQDNLLWIITRKIMSEKSVTLIIVGSSSGLTTGCKNTRKRGRCQTKDHSRSCKIFFNKDTYEKLIKNDSLLTVMLNKTYGHFETDDRRFCIELAAFPAQIINFFADRENKPYFKGTFRVVSCTNLTSSSTNDQNDSDSDDDDEKFMWTLEKNL</sequence>
<organism evidence="1 2">
    <name type="scientific">Romanomermis culicivorax</name>
    <name type="common">Nematode worm</name>
    <dbReference type="NCBI Taxonomy" id="13658"/>
    <lineage>
        <taxon>Eukaryota</taxon>
        <taxon>Metazoa</taxon>
        <taxon>Ecdysozoa</taxon>
        <taxon>Nematoda</taxon>
        <taxon>Enoplea</taxon>
        <taxon>Dorylaimia</taxon>
        <taxon>Mermithida</taxon>
        <taxon>Mermithoidea</taxon>
        <taxon>Mermithidae</taxon>
        <taxon>Romanomermis</taxon>
    </lineage>
</organism>
<protein>
    <submittedName>
        <fullName evidence="2">Uncharacterized protein</fullName>
    </submittedName>
</protein>
<proteinExistence type="predicted"/>